<dbReference type="InterPro" id="IPR006047">
    <property type="entry name" value="GH13_cat_dom"/>
</dbReference>
<proteinExistence type="predicted"/>
<dbReference type="CDD" id="cd11350">
    <property type="entry name" value="AmyAc_4"/>
    <property type="match status" value="1"/>
</dbReference>
<dbReference type="SUPFAM" id="SSF51011">
    <property type="entry name" value="Glycosyl hydrolase domain"/>
    <property type="match status" value="1"/>
</dbReference>
<dbReference type="GO" id="GO:0004556">
    <property type="term" value="F:alpha-amylase activity"/>
    <property type="evidence" value="ECO:0007669"/>
    <property type="project" value="TreeGrafter"/>
</dbReference>
<dbReference type="GO" id="GO:0009313">
    <property type="term" value="P:oligosaccharide catabolic process"/>
    <property type="evidence" value="ECO:0007669"/>
    <property type="project" value="TreeGrafter"/>
</dbReference>
<evidence type="ECO:0000313" key="2">
    <source>
        <dbReference type="EMBL" id="SPS04585.1"/>
    </source>
</evidence>
<dbReference type="PANTHER" id="PTHR10357">
    <property type="entry name" value="ALPHA-AMYLASE FAMILY MEMBER"/>
    <property type="match status" value="1"/>
</dbReference>
<accession>A0A2X0SI50</accession>
<dbReference type="SUPFAM" id="SSF51445">
    <property type="entry name" value="(Trans)glycosidases"/>
    <property type="match status" value="1"/>
</dbReference>
<dbReference type="EMBL" id="LS423452">
    <property type="protein sequence ID" value="SPS04585.1"/>
    <property type="molecule type" value="Genomic_DNA"/>
</dbReference>
<dbReference type="Gene3D" id="3.20.20.80">
    <property type="entry name" value="Glycosidases"/>
    <property type="match status" value="1"/>
</dbReference>
<protein>
    <submittedName>
        <fullName evidence="2">Putative amylase</fullName>
    </submittedName>
</protein>
<dbReference type="SMART" id="SM00642">
    <property type="entry name" value="Aamy"/>
    <property type="match status" value="1"/>
</dbReference>
<evidence type="ECO:0000259" key="1">
    <source>
        <dbReference type="SMART" id="SM00642"/>
    </source>
</evidence>
<dbReference type="InterPro" id="IPR017853">
    <property type="entry name" value="GH"/>
</dbReference>
<dbReference type="PANTHER" id="PTHR10357:SF179">
    <property type="entry name" value="NEUTRAL AND BASIC AMINO ACID TRANSPORT PROTEIN RBAT"/>
    <property type="match status" value="1"/>
</dbReference>
<reference evidence="2" key="1">
    <citation type="submission" date="2018-05" db="EMBL/GenBank/DDBJ databases">
        <authorList>
            <person name="Lanie J.A."/>
            <person name="Ng W.-L."/>
            <person name="Kazmierczak K.M."/>
            <person name="Andrzejewski T.M."/>
            <person name="Davidsen T.M."/>
            <person name="Wayne K.J."/>
            <person name="Tettelin H."/>
            <person name="Glass J.I."/>
            <person name="Rusch D."/>
            <person name="Podicherti R."/>
            <person name="Tsui H.-C.T."/>
            <person name="Winkler M.E."/>
        </authorList>
    </citation>
    <scope>NUCLEOTIDE SEQUENCE</scope>
    <source>
        <strain evidence="2">KNB</strain>
    </source>
</reference>
<sequence length="613" mass="70319">MKSLALNQLGPREFPAGVVNFGLLLPWVSARDGNRLYVKIIHEHDQFIQSVQPLAFELQHRIDPEYGDAWFGTVDFNVSRDVQPGSRFGSAGRHVYRYELHNPNCGILDWIVDPFAREYAVGKLSAFTLGYVPYRWSQAEASWKTPALHDLILYELNLSEFGAGLQGAMDRLDYLADLGVNALSVMPVSNVALEVDWGYLPLGYLGVDERFGRRGDFQHFVDAAHQRGLAVIVDAVYGHTADSFPYADVYRRLQYRENPFMGSFAKDYFGVSTDFNRALTRDFFFTVNRHWLETYHIDGFRYDCVPNYWDGATGTGYANLVFHTYQYVKGEMAGFSRFDAPDGPRLIQIAEQLEAPEQVLAESYSNATWQNATFAAAGSCAQGAAGAIENLGMSFGALGYIGQATHNGEVLPKAPLQYIENHDHSRFLCKFGLRQPDWNPLFAEGERAHWYRMQPYLIGLLCAKGIPMLWQGQEFGENYFLPEDGLGRVMLLRPLRWDYFYDEVGKSLVRLVRRLISLRRNCEEFRRGQHYFFNDYERYLSRGLLLFERRTETKTSLVALNFTDVEQLVPFRFERGGRYMEQLHGQDNFVIGGSQERWLSIPSNYGRVWRNVI</sequence>
<gene>
    <name evidence="2" type="ORF">NITFAB_0174</name>
</gene>
<organism evidence="2">
    <name type="scientific">Candidatus Nitrotoga fabula</name>
    <dbReference type="NCBI Taxonomy" id="2182327"/>
    <lineage>
        <taxon>Bacteria</taxon>
        <taxon>Pseudomonadati</taxon>
        <taxon>Pseudomonadota</taxon>
        <taxon>Betaproteobacteria</taxon>
        <taxon>Nitrosomonadales</taxon>
        <taxon>Gallionellaceae</taxon>
        <taxon>Candidatus Nitrotoga</taxon>
    </lineage>
</organism>
<dbReference type="Pfam" id="PF00128">
    <property type="entry name" value="Alpha-amylase"/>
    <property type="match status" value="1"/>
</dbReference>
<dbReference type="AlphaFoldDB" id="A0A2X0SI50"/>
<name>A0A2X0SI50_9PROT</name>
<feature type="domain" description="Glycosyl hydrolase family 13 catalytic" evidence="1">
    <location>
        <begin position="161"/>
        <end position="519"/>
    </location>
</feature>